<gene>
    <name evidence="2" type="ORF">K443DRAFT_9104</name>
</gene>
<feature type="compositionally biased region" description="Acidic residues" evidence="1">
    <location>
        <begin position="277"/>
        <end position="296"/>
    </location>
</feature>
<dbReference type="Pfam" id="PF18759">
    <property type="entry name" value="Plavaka"/>
    <property type="match status" value="1"/>
</dbReference>
<name>A0A0C9X075_9AGAR</name>
<dbReference type="Proteomes" id="UP000054477">
    <property type="component" value="Unassembled WGS sequence"/>
</dbReference>
<protein>
    <submittedName>
        <fullName evidence="2">Uncharacterized protein</fullName>
    </submittedName>
</protein>
<accession>A0A0C9X075</accession>
<evidence type="ECO:0000256" key="1">
    <source>
        <dbReference type="SAM" id="MobiDB-lite"/>
    </source>
</evidence>
<reference evidence="3" key="2">
    <citation type="submission" date="2015-01" db="EMBL/GenBank/DDBJ databases">
        <title>Evolutionary Origins and Diversification of the Mycorrhizal Mutualists.</title>
        <authorList>
            <consortium name="DOE Joint Genome Institute"/>
            <consortium name="Mycorrhizal Genomics Consortium"/>
            <person name="Kohler A."/>
            <person name="Kuo A."/>
            <person name="Nagy L.G."/>
            <person name="Floudas D."/>
            <person name="Copeland A."/>
            <person name="Barry K.W."/>
            <person name="Cichocki N."/>
            <person name="Veneault-Fourrey C."/>
            <person name="LaButti K."/>
            <person name="Lindquist E.A."/>
            <person name="Lipzen A."/>
            <person name="Lundell T."/>
            <person name="Morin E."/>
            <person name="Murat C."/>
            <person name="Riley R."/>
            <person name="Ohm R."/>
            <person name="Sun H."/>
            <person name="Tunlid A."/>
            <person name="Henrissat B."/>
            <person name="Grigoriev I.V."/>
            <person name="Hibbett D.S."/>
            <person name="Martin F."/>
        </authorList>
    </citation>
    <scope>NUCLEOTIDE SEQUENCE [LARGE SCALE GENOMIC DNA]</scope>
    <source>
        <strain evidence="3">LaAM-08-1</strain>
    </source>
</reference>
<sequence>MVIWSFTTTDKKSCRCDALRTDLNGKGSHRCSHKNTDFLIKNFDLGILWDDFGIRHDIVPFTHGFPQADIHELLSPDLLHQLIKGIFKDHLVDWVGQYLYQTHGKTVALEIIEDIDHRISAVPPYPGLRRFPDGHDYNQWTGDDSKALMKVFLAAIAGYLPSSMVQCISAFMNACYITRRNAGVRVSISLPHQHALFHYYNSIQLFGSPNGLCSSITESKHIKAMKEPWRRSSQYHALIQMLQTLQQLDQMAALRHIFSRAGMLAGSTSSYMAGGDEGSDLDVEVDNDEEKDDGGPIEDGLCVLSEVKLATKHQYGYPHKLNELSDFIRQPQFSLALSQFLFMHDHPDRQVPSRLEDLPLFEGNIKVYHSAVAVFYSPSDTCGPHGMHHERIHSSPSFYGHEHQDTVFVVLDDSKKGMEGMEIDFSCALINWFVHDDEPDVDTGMWTVQLECDWRGEPTVEVIDLDTIAQGAHLLPIFGSSKLR</sequence>
<dbReference type="OrthoDB" id="3199698at2759"/>
<evidence type="ECO:0000313" key="2">
    <source>
        <dbReference type="EMBL" id="KIJ98505.1"/>
    </source>
</evidence>
<dbReference type="EMBL" id="KN838667">
    <property type="protein sequence ID" value="KIJ98505.1"/>
    <property type="molecule type" value="Genomic_DNA"/>
</dbReference>
<dbReference type="HOGENOM" id="CLU_006344_1_2_1"/>
<evidence type="ECO:0000313" key="3">
    <source>
        <dbReference type="Proteomes" id="UP000054477"/>
    </source>
</evidence>
<organism evidence="2 3">
    <name type="scientific">Laccaria amethystina LaAM-08-1</name>
    <dbReference type="NCBI Taxonomy" id="1095629"/>
    <lineage>
        <taxon>Eukaryota</taxon>
        <taxon>Fungi</taxon>
        <taxon>Dikarya</taxon>
        <taxon>Basidiomycota</taxon>
        <taxon>Agaricomycotina</taxon>
        <taxon>Agaricomycetes</taxon>
        <taxon>Agaricomycetidae</taxon>
        <taxon>Agaricales</taxon>
        <taxon>Agaricineae</taxon>
        <taxon>Hydnangiaceae</taxon>
        <taxon>Laccaria</taxon>
    </lineage>
</organism>
<reference evidence="2 3" key="1">
    <citation type="submission" date="2014-04" db="EMBL/GenBank/DDBJ databases">
        <authorList>
            <consortium name="DOE Joint Genome Institute"/>
            <person name="Kuo A."/>
            <person name="Kohler A."/>
            <person name="Nagy L.G."/>
            <person name="Floudas D."/>
            <person name="Copeland A."/>
            <person name="Barry K.W."/>
            <person name="Cichocki N."/>
            <person name="Veneault-Fourrey C."/>
            <person name="LaButti K."/>
            <person name="Lindquist E.A."/>
            <person name="Lipzen A."/>
            <person name="Lundell T."/>
            <person name="Morin E."/>
            <person name="Murat C."/>
            <person name="Sun H."/>
            <person name="Tunlid A."/>
            <person name="Henrissat B."/>
            <person name="Grigoriev I.V."/>
            <person name="Hibbett D.S."/>
            <person name="Martin F."/>
            <person name="Nordberg H.P."/>
            <person name="Cantor M.N."/>
            <person name="Hua S.X."/>
        </authorList>
    </citation>
    <scope>NUCLEOTIDE SEQUENCE [LARGE SCALE GENOMIC DNA]</scope>
    <source>
        <strain evidence="2 3">LaAM-08-1</strain>
    </source>
</reference>
<dbReference type="InterPro" id="IPR041078">
    <property type="entry name" value="Plavaka"/>
</dbReference>
<feature type="region of interest" description="Disordered" evidence="1">
    <location>
        <begin position="276"/>
        <end position="297"/>
    </location>
</feature>
<proteinExistence type="predicted"/>
<dbReference type="STRING" id="1095629.A0A0C9X075"/>
<keyword evidence="3" id="KW-1185">Reference proteome</keyword>
<dbReference type="AlphaFoldDB" id="A0A0C9X075"/>